<protein>
    <recommendedName>
        <fullName evidence="4">FbpB family small basic protein</fullName>
    </recommendedName>
</protein>
<evidence type="ECO:0000256" key="1">
    <source>
        <dbReference type="SAM" id="Coils"/>
    </source>
</evidence>
<evidence type="ECO:0000313" key="3">
    <source>
        <dbReference type="Proteomes" id="UP000789845"/>
    </source>
</evidence>
<dbReference type="AlphaFoldDB" id="A0A9C7GCN8"/>
<dbReference type="Pfam" id="PF13040">
    <property type="entry name" value="Fur_reg_FbpB"/>
    <property type="match status" value="1"/>
</dbReference>
<keyword evidence="1" id="KW-0175">Coiled coil</keyword>
<feature type="coiled-coil region" evidence="1">
    <location>
        <begin position="9"/>
        <end position="36"/>
    </location>
</feature>
<organism evidence="2 3">
    <name type="scientific">Pseudoneobacillus rhizosphaerae</name>
    <dbReference type="NCBI Taxonomy" id="2880968"/>
    <lineage>
        <taxon>Bacteria</taxon>
        <taxon>Bacillati</taxon>
        <taxon>Bacillota</taxon>
        <taxon>Bacilli</taxon>
        <taxon>Bacillales</taxon>
        <taxon>Bacillaceae</taxon>
        <taxon>Pseudoneobacillus</taxon>
    </lineage>
</organism>
<name>A0A9C7GCN8_9BACI</name>
<proteinExistence type="predicted"/>
<dbReference type="InterPro" id="IPR025004">
    <property type="entry name" value="SenN/SenS"/>
</dbReference>
<dbReference type="Proteomes" id="UP000789845">
    <property type="component" value="Unassembled WGS sequence"/>
</dbReference>
<sequence length="40" mass="5051">MRKEKISFLNLMEKNKEEILKDKKKLEKIEKRIEEKYIKK</sequence>
<evidence type="ECO:0008006" key="4">
    <source>
        <dbReference type="Google" id="ProtNLM"/>
    </source>
</evidence>
<dbReference type="EMBL" id="CAKJTG010000026">
    <property type="protein sequence ID" value="CAG9609971.1"/>
    <property type="molecule type" value="Genomic_DNA"/>
</dbReference>
<reference evidence="2" key="1">
    <citation type="submission" date="2021-10" db="EMBL/GenBank/DDBJ databases">
        <authorList>
            <person name="Criscuolo A."/>
        </authorList>
    </citation>
    <scope>NUCLEOTIDE SEQUENCE</scope>
    <source>
        <strain evidence="2">CIP111885</strain>
    </source>
</reference>
<gene>
    <name evidence="2" type="ORF">NEOCIP111885_03714</name>
</gene>
<dbReference type="RefSeq" id="WP_230498197.1">
    <property type="nucleotide sequence ID" value="NZ_CAKJTG010000026.1"/>
</dbReference>
<accession>A0A9C7GCN8</accession>
<evidence type="ECO:0000313" key="2">
    <source>
        <dbReference type="EMBL" id="CAG9609971.1"/>
    </source>
</evidence>
<keyword evidence="3" id="KW-1185">Reference proteome</keyword>
<comment type="caution">
    <text evidence="2">The sequence shown here is derived from an EMBL/GenBank/DDBJ whole genome shotgun (WGS) entry which is preliminary data.</text>
</comment>